<feature type="chain" id="PRO_5039431548" evidence="2">
    <location>
        <begin position="21"/>
        <end position="49"/>
    </location>
</feature>
<dbReference type="EMBL" id="JAAGLQ010000076">
    <property type="protein sequence ID" value="NEA14664.1"/>
    <property type="molecule type" value="Genomic_DNA"/>
</dbReference>
<evidence type="ECO:0000313" key="4">
    <source>
        <dbReference type="Proteomes" id="UP000471293"/>
    </source>
</evidence>
<feature type="region of interest" description="Disordered" evidence="1">
    <location>
        <begin position="30"/>
        <end position="49"/>
    </location>
</feature>
<organism evidence="3 4">
    <name type="scientific">Streptomyces halstedii</name>
    <dbReference type="NCBI Taxonomy" id="1944"/>
    <lineage>
        <taxon>Bacteria</taxon>
        <taxon>Bacillati</taxon>
        <taxon>Actinomycetota</taxon>
        <taxon>Actinomycetes</taxon>
        <taxon>Kitasatosporales</taxon>
        <taxon>Streptomycetaceae</taxon>
        <taxon>Streptomyces</taxon>
    </lineage>
</organism>
<evidence type="ECO:0000313" key="3">
    <source>
        <dbReference type="EMBL" id="NEA14664.1"/>
    </source>
</evidence>
<dbReference type="InterPro" id="IPR013785">
    <property type="entry name" value="Aldolase_TIM"/>
</dbReference>
<protein>
    <submittedName>
        <fullName evidence="3">Uncharacterized protein</fullName>
    </submittedName>
</protein>
<proteinExistence type="predicted"/>
<feature type="signal peptide" evidence="2">
    <location>
        <begin position="1"/>
        <end position="20"/>
    </location>
</feature>
<dbReference type="AlphaFoldDB" id="A0A6N9TT64"/>
<evidence type="ECO:0000256" key="1">
    <source>
        <dbReference type="SAM" id="MobiDB-lite"/>
    </source>
</evidence>
<sequence length="49" mass="4840">MQTGMGWVAGPCLVSASANAGALGILASATMSVEPRPSGRRPVRAGPDS</sequence>
<evidence type="ECO:0000256" key="2">
    <source>
        <dbReference type="SAM" id="SignalP"/>
    </source>
</evidence>
<dbReference type="Proteomes" id="UP000471293">
    <property type="component" value="Unassembled WGS sequence"/>
</dbReference>
<comment type="caution">
    <text evidence="3">The sequence shown here is derived from an EMBL/GenBank/DDBJ whole genome shotgun (WGS) entry which is preliminary data.</text>
</comment>
<dbReference type="SUPFAM" id="SSF51412">
    <property type="entry name" value="Inosine monophosphate dehydrogenase (IMPDH)"/>
    <property type="match status" value="1"/>
</dbReference>
<dbReference type="Pfam" id="PF03060">
    <property type="entry name" value="NMO"/>
    <property type="match status" value="1"/>
</dbReference>
<gene>
    <name evidence="3" type="ORF">G3I29_03755</name>
</gene>
<accession>A0A6N9TT64</accession>
<keyword evidence="2" id="KW-0732">Signal</keyword>
<dbReference type="Gene3D" id="3.20.20.70">
    <property type="entry name" value="Aldolase class I"/>
    <property type="match status" value="1"/>
</dbReference>
<name>A0A6N9TT64_STRHA</name>
<reference evidence="3 4" key="1">
    <citation type="submission" date="2020-01" db="EMBL/GenBank/DDBJ databases">
        <title>Insect and environment-associated Actinomycetes.</title>
        <authorList>
            <person name="Currrie C."/>
            <person name="Chevrette M."/>
            <person name="Carlson C."/>
            <person name="Stubbendieck R."/>
            <person name="Wendt-Pienkowski E."/>
        </authorList>
    </citation>
    <scope>NUCLEOTIDE SEQUENCE [LARGE SCALE GENOMIC DNA]</scope>
    <source>
        <strain evidence="3 4">SID11342</strain>
    </source>
</reference>